<reference evidence="4 5" key="1">
    <citation type="submission" date="2019-03" db="EMBL/GenBank/DDBJ databases">
        <title>Bacillus niacini sp. nov. a Nicotinate-Metabolizing Mesophile Isolated from Soil.</title>
        <authorList>
            <person name="Zhang G."/>
        </authorList>
    </citation>
    <scope>NUCLEOTIDE SEQUENCE [LARGE SCALE GENOMIC DNA]</scope>
    <source>
        <strain evidence="4 5">WN066</strain>
    </source>
</reference>
<evidence type="ECO:0000256" key="1">
    <source>
        <dbReference type="ARBA" id="ARBA00006817"/>
    </source>
</evidence>
<dbReference type="SUPFAM" id="SSF55961">
    <property type="entry name" value="Bet v1-like"/>
    <property type="match status" value="1"/>
</dbReference>
<dbReference type="InterPro" id="IPR023393">
    <property type="entry name" value="START-like_dom_sf"/>
</dbReference>
<evidence type="ECO:0000313" key="5">
    <source>
        <dbReference type="Proteomes" id="UP000295132"/>
    </source>
</evidence>
<keyword evidence="6" id="KW-1185">Reference proteome</keyword>
<dbReference type="Pfam" id="PF08327">
    <property type="entry name" value="AHSA1"/>
    <property type="match status" value="1"/>
</dbReference>
<evidence type="ECO:0000313" key="3">
    <source>
        <dbReference type="EMBL" id="MDQ6596248.1"/>
    </source>
</evidence>
<organism evidence="4 5">
    <name type="scientific">Bacillus salipaludis</name>
    <dbReference type="NCBI Taxonomy" id="2547811"/>
    <lineage>
        <taxon>Bacteria</taxon>
        <taxon>Bacillati</taxon>
        <taxon>Bacillota</taxon>
        <taxon>Bacilli</taxon>
        <taxon>Bacillales</taxon>
        <taxon>Bacillaceae</taxon>
        <taxon>Bacillus</taxon>
    </lineage>
</organism>
<reference evidence="3" key="2">
    <citation type="submission" date="2023-08" db="EMBL/GenBank/DDBJ databases">
        <title>Nitrogen cycling bacteria in agricultural field soils.</title>
        <authorList>
            <person name="Jang J."/>
        </authorList>
    </citation>
    <scope>NUCLEOTIDE SEQUENCE</scope>
    <source>
        <strain evidence="3">PS3-36</strain>
    </source>
</reference>
<protein>
    <submittedName>
        <fullName evidence="4">Polyketide cyclase</fullName>
    </submittedName>
    <submittedName>
        <fullName evidence="3">SRPBCC domain-containing protein</fullName>
    </submittedName>
</protein>
<evidence type="ECO:0000313" key="4">
    <source>
        <dbReference type="EMBL" id="TDK58434.1"/>
    </source>
</evidence>
<dbReference type="RefSeq" id="WP_133338596.1">
    <property type="nucleotide sequence ID" value="NZ_JAVGVR010000001.1"/>
</dbReference>
<evidence type="ECO:0000259" key="2">
    <source>
        <dbReference type="Pfam" id="PF08327"/>
    </source>
</evidence>
<accession>A0A4R5VM73</accession>
<evidence type="ECO:0000313" key="6">
    <source>
        <dbReference type="Proteomes" id="UP001178888"/>
    </source>
</evidence>
<feature type="domain" description="Activator of Hsp90 ATPase homologue 1/2-like C-terminal" evidence="2">
    <location>
        <begin position="14"/>
        <end position="140"/>
    </location>
</feature>
<dbReference type="InterPro" id="IPR013538">
    <property type="entry name" value="ASHA1/2-like_C"/>
</dbReference>
<proteinExistence type="inferred from homology"/>
<dbReference type="Proteomes" id="UP001178888">
    <property type="component" value="Unassembled WGS sequence"/>
</dbReference>
<dbReference type="EMBL" id="SMYO01000014">
    <property type="protein sequence ID" value="TDK58434.1"/>
    <property type="molecule type" value="Genomic_DNA"/>
</dbReference>
<dbReference type="AlphaFoldDB" id="A0A4R5VM73"/>
<sequence>MENDQIEREIFIAAPLEKVWLLFSEPAWWVGDAPGPNSVHVDGKRVVAETRFGNFPVEIERMDPPNYLACRWASSFPGEEPREGNSTLVEFTLTAKDEGTMLRVVESGFANLTTTHDERMKFFRENSDGWKQQLDYLRQRAEKTVE</sequence>
<name>A0A4R5VM73_9BACI</name>
<comment type="caution">
    <text evidence="4">The sequence shown here is derived from an EMBL/GenBank/DDBJ whole genome shotgun (WGS) entry which is preliminary data.</text>
</comment>
<comment type="similarity">
    <text evidence="1">Belongs to the AHA1 family.</text>
</comment>
<dbReference type="Proteomes" id="UP000295132">
    <property type="component" value="Unassembled WGS sequence"/>
</dbReference>
<dbReference type="Gene3D" id="3.30.530.20">
    <property type="match status" value="1"/>
</dbReference>
<gene>
    <name evidence="4" type="ORF">E2K98_23685</name>
    <name evidence="3" type="ORF">RCG21_07625</name>
</gene>
<dbReference type="EMBL" id="JAVGVR010000001">
    <property type="protein sequence ID" value="MDQ6596248.1"/>
    <property type="molecule type" value="Genomic_DNA"/>
</dbReference>